<evidence type="ECO:0000256" key="6">
    <source>
        <dbReference type="ARBA" id="ARBA00048336"/>
    </source>
</evidence>
<feature type="compositionally biased region" description="Pro residues" evidence="7">
    <location>
        <begin position="44"/>
        <end position="53"/>
    </location>
</feature>
<evidence type="ECO:0000256" key="3">
    <source>
        <dbReference type="ARBA" id="ARBA00022801"/>
    </source>
</evidence>
<comment type="catalytic activity">
    <reaction evidence="6">
        <text>O-phospho-L-threonyl-[protein] + H2O = L-threonyl-[protein] + phosphate</text>
        <dbReference type="Rhea" id="RHEA:47004"/>
        <dbReference type="Rhea" id="RHEA-COMP:11060"/>
        <dbReference type="Rhea" id="RHEA-COMP:11605"/>
        <dbReference type="ChEBI" id="CHEBI:15377"/>
        <dbReference type="ChEBI" id="CHEBI:30013"/>
        <dbReference type="ChEBI" id="CHEBI:43474"/>
        <dbReference type="ChEBI" id="CHEBI:61977"/>
        <dbReference type="EC" id="3.1.3.16"/>
    </reaction>
</comment>
<dbReference type="PANTHER" id="PTHR23081">
    <property type="entry name" value="RNA POLYMERASE II CTD PHOSPHATASE"/>
    <property type="match status" value="1"/>
</dbReference>
<dbReference type="InterPro" id="IPR036412">
    <property type="entry name" value="HAD-like_sf"/>
</dbReference>
<reference evidence="10 11" key="1">
    <citation type="journal article" date="2007" name="Proc. Natl. Acad. Sci. U.S.A.">
        <title>The tiny eukaryote Ostreococcus provides genomic insights into the paradox of plankton speciation.</title>
        <authorList>
            <person name="Palenik B."/>
            <person name="Grimwood J."/>
            <person name="Aerts A."/>
            <person name="Rouze P."/>
            <person name="Salamov A."/>
            <person name="Putnam N."/>
            <person name="Dupont C."/>
            <person name="Jorgensen R."/>
            <person name="Derelle E."/>
            <person name="Rombauts S."/>
            <person name="Zhou K."/>
            <person name="Otillar R."/>
            <person name="Merchant S.S."/>
            <person name="Podell S."/>
            <person name="Gaasterland T."/>
            <person name="Napoli C."/>
            <person name="Gendler K."/>
            <person name="Manuell A."/>
            <person name="Tai V."/>
            <person name="Vallon O."/>
            <person name="Piganeau G."/>
            <person name="Jancek S."/>
            <person name="Heijde M."/>
            <person name="Jabbari K."/>
            <person name="Bowler C."/>
            <person name="Lohr M."/>
            <person name="Robbens S."/>
            <person name="Werner G."/>
            <person name="Dubchak I."/>
            <person name="Pazour G.J."/>
            <person name="Ren Q."/>
            <person name="Paulsen I."/>
            <person name="Delwiche C."/>
            <person name="Schmutz J."/>
            <person name="Rokhsar D."/>
            <person name="Van de Peer Y."/>
            <person name="Moreau H."/>
            <person name="Grigoriev I.V."/>
        </authorList>
    </citation>
    <scope>NUCLEOTIDE SEQUENCE [LARGE SCALE GENOMIC DNA]</scope>
    <source>
        <strain evidence="10 11">CCE9901</strain>
    </source>
</reference>
<feature type="compositionally biased region" description="Basic and acidic residues" evidence="7">
    <location>
        <begin position="155"/>
        <end position="177"/>
    </location>
</feature>
<dbReference type="eggNOG" id="KOG0323">
    <property type="taxonomic scope" value="Eukaryota"/>
</dbReference>
<accession>A4RW22</accession>
<dbReference type="CDD" id="cd17729">
    <property type="entry name" value="BRCT_CTDP1"/>
    <property type="match status" value="1"/>
</dbReference>
<feature type="compositionally biased region" description="Polar residues" evidence="7">
    <location>
        <begin position="273"/>
        <end position="291"/>
    </location>
</feature>
<dbReference type="GO" id="GO:0008420">
    <property type="term" value="F:RNA polymerase II CTD heptapeptide repeat phosphatase activity"/>
    <property type="evidence" value="ECO:0007669"/>
    <property type="project" value="InterPro"/>
</dbReference>
<dbReference type="STRING" id="436017.A4RW22"/>
<evidence type="ECO:0000313" key="10">
    <source>
        <dbReference type="EMBL" id="ABO95803.1"/>
    </source>
</evidence>
<dbReference type="InterPro" id="IPR039189">
    <property type="entry name" value="Fcp1"/>
</dbReference>
<dbReference type="Proteomes" id="UP000001568">
    <property type="component" value="Chromosome 4"/>
</dbReference>
<dbReference type="PROSITE" id="PS50172">
    <property type="entry name" value="BRCT"/>
    <property type="match status" value="1"/>
</dbReference>
<feature type="region of interest" description="Disordered" evidence="7">
    <location>
        <begin position="1"/>
        <end position="193"/>
    </location>
</feature>
<gene>
    <name evidence="10" type="ORF">OSTLU_31186</name>
</gene>
<feature type="domain" description="BRCT" evidence="8">
    <location>
        <begin position="550"/>
        <end position="643"/>
    </location>
</feature>
<feature type="compositionally biased region" description="Basic residues" evidence="7">
    <location>
        <begin position="261"/>
        <end position="272"/>
    </location>
</feature>
<evidence type="ECO:0000256" key="1">
    <source>
        <dbReference type="ARBA" id="ARBA00004123"/>
    </source>
</evidence>
<dbReference type="OMA" id="HWLECSM"/>
<comment type="catalytic activity">
    <reaction evidence="5">
        <text>O-phospho-L-seryl-[protein] + H2O = L-seryl-[protein] + phosphate</text>
        <dbReference type="Rhea" id="RHEA:20629"/>
        <dbReference type="Rhea" id="RHEA-COMP:9863"/>
        <dbReference type="Rhea" id="RHEA-COMP:11604"/>
        <dbReference type="ChEBI" id="CHEBI:15377"/>
        <dbReference type="ChEBI" id="CHEBI:29999"/>
        <dbReference type="ChEBI" id="CHEBI:43474"/>
        <dbReference type="ChEBI" id="CHEBI:83421"/>
        <dbReference type="EC" id="3.1.3.16"/>
    </reaction>
</comment>
<protein>
    <recommendedName>
        <fullName evidence="2">protein-serine/threonine phosphatase</fullName>
        <ecNumber evidence="2">3.1.3.16</ecNumber>
    </recommendedName>
</protein>
<comment type="subcellular location">
    <subcellularLocation>
        <location evidence="1">Nucleus</location>
    </subcellularLocation>
</comment>
<dbReference type="Pfam" id="PF12738">
    <property type="entry name" value="PTCB-BRCT"/>
    <property type="match status" value="1"/>
</dbReference>
<dbReference type="GO" id="GO:0005634">
    <property type="term" value="C:nucleus"/>
    <property type="evidence" value="ECO:0007669"/>
    <property type="project" value="UniProtKB-SubCell"/>
</dbReference>
<dbReference type="PROSITE" id="PS50969">
    <property type="entry name" value="FCP1"/>
    <property type="match status" value="1"/>
</dbReference>
<feature type="compositionally biased region" description="Pro residues" evidence="7">
    <location>
        <begin position="60"/>
        <end position="78"/>
    </location>
</feature>
<evidence type="ECO:0000259" key="9">
    <source>
        <dbReference type="PROSITE" id="PS50969"/>
    </source>
</evidence>
<dbReference type="SMART" id="SM00577">
    <property type="entry name" value="CPDc"/>
    <property type="match status" value="1"/>
</dbReference>
<dbReference type="EMBL" id="CP000584">
    <property type="protein sequence ID" value="ABO95803.1"/>
    <property type="molecule type" value="Genomic_DNA"/>
</dbReference>
<dbReference type="PRINTS" id="PR01217">
    <property type="entry name" value="PRICHEXTENSN"/>
</dbReference>
<feature type="compositionally biased region" description="Acidic residues" evidence="7">
    <location>
        <begin position="178"/>
        <end position="187"/>
    </location>
</feature>
<dbReference type="Pfam" id="PF03031">
    <property type="entry name" value="NIF"/>
    <property type="match status" value="1"/>
</dbReference>
<name>A4RW22_OSTLU</name>
<keyword evidence="3" id="KW-0378">Hydrolase</keyword>
<dbReference type="Gramene" id="ABO95803">
    <property type="protein sequence ID" value="ABO95803"/>
    <property type="gene ID" value="OSTLU_31186"/>
</dbReference>
<evidence type="ECO:0000259" key="8">
    <source>
        <dbReference type="PROSITE" id="PS50172"/>
    </source>
</evidence>
<dbReference type="InterPro" id="IPR036420">
    <property type="entry name" value="BRCT_dom_sf"/>
</dbReference>
<feature type="compositionally biased region" description="Pro residues" evidence="7">
    <location>
        <begin position="110"/>
        <end position="142"/>
    </location>
</feature>
<dbReference type="InterPro" id="IPR004274">
    <property type="entry name" value="FCP1_dom"/>
</dbReference>
<proteinExistence type="predicted"/>
<evidence type="ECO:0000313" key="11">
    <source>
        <dbReference type="Proteomes" id="UP000001568"/>
    </source>
</evidence>
<dbReference type="Gene3D" id="3.40.50.10190">
    <property type="entry name" value="BRCT domain"/>
    <property type="match status" value="1"/>
</dbReference>
<evidence type="ECO:0000256" key="7">
    <source>
        <dbReference type="SAM" id="MobiDB-lite"/>
    </source>
</evidence>
<dbReference type="Gene3D" id="3.40.50.1000">
    <property type="entry name" value="HAD superfamily/HAD-like"/>
    <property type="match status" value="1"/>
</dbReference>
<dbReference type="PANTHER" id="PTHR23081:SF36">
    <property type="entry name" value="RNA POLYMERASE II SUBUNIT A C-TERMINAL DOMAIN PHOSPHATASE"/>
    <property type="match status" value="1"/>
</dbReference>
<dbReference type="GeneID" id="5001276"/>
<evidence type="ECO:0000256" key="5">
    <source>
        <dbReference type="ARBA" id="ARBA00047761"/>
    </source>
</evidence>
<evidence type="ECO:0000256" key="4">
    <source>
        <dbReference type="ARBA" id="ARBA00023242"/>
    </source>
</evidence>
<dbReference type="OrthoDB" id="498731at2759"/>
<dbReference type="RefSeq" id="XP_001417510.1">
    <property type="nucleotide sequence ID" value="XM_001417473.1"/>
</dbReference>
<dbReference type="InterPro" id="IPR001357">
    <property type="entry name" value="BRCT_dom"/>
</dbReference>
<dbReference type="AlphaFoldDB" id="A4RW22"/>
<dbReference type="InterPro" id="IPR023214">
    <property type="entry name" value="HAD_sf"/>
</dbReference>
<dbReference type="KEGG" id="olu:OSTLU_31186"/>
<organism evidence="10 11">
    <name type="scientific">Ostreococcus lucimarinus (strain CCE9901)</name>
    <dbReference type="NCBI Taxonomy" id="436017"/>
    <lineage>
        <taxon>Eukaryota</taxon>
        <taxon>Viridiplantae</taxon>
        <taxon>Chlorophyta</taxon>
        <taxon>Mamiellophyceae</taxon>
        <taxon>Mamiellales</taxon>
        <taxon>Bathycoccaceae</taxon>
        <taxon>Ostreococcus</taxon>
    </lineage>
</organism>
<dbReference type="SUPFAM" id="SSF52113">
    <property type="entry name" value="BRCT domain"/>
    <property type="match status" value="1"/>
</dbReference>
<dbReference type="EC" id="3.1.3.16" evidence="2"/>
<sequence length="643" mass="70789">MTGSSGTSPRAPPTTVEPASGWLGTVLGQLTPGKLARMLFSTPSPSPPPPPPKATAARRAPPPPPPPPKRQPPPPPPFAARTKGENQENGLAGAGSQKLPELEEGQLDELPPPKPPPPKPPKPPPPKPPKPPPPRPPKPPAGAPKSASKKRVRASAKERAMSTKAAESKAKVQKPESSDEEEELEDGELPKLVNLYDSNDAMLVDDEDAKTPEGKLEKIEKIAAKSREVLGGGEFDTMENIARLRDDADETLLNNVNSPQYKKRKPKRRRKASTNASTDDVSLGKSTGSSIDKTKKMHPSLERLIASRKLALVLDLDHTLLNSVLVPDLRMDSNWLRNAMRLLDADVKRAEDANDPLKRSVFHLQHFDLLTKLRPGVRRFLERASRLFEIHINTMGSQAYADQMVELLDPEKRWIHGTVRGLGEMEGGKLWAPAEKTLDGALEHLADACLIFDDTASVWESHRRNLVTCERYLFFPQARRQFGLSGMSLLEIGQDESEDEGMLSTAMKVFESVHSAYFAGGYDKNVKHKVRALKQHASDVRAVQEILCAQRKKVLADVRIVFSRVFPIDADPTTHPLWILAEDFGATCGRTLCDDTTHVVGTASSTDKVKAAKARGNVHAVTPHWLECSMLLWRRANEATFRI</sequence>
<keyword evidence="11" id="KW-1185">Reference proteome</keyword>
<dbReference type="HOGENOM" id="CLU_426047_0_0_1"/>
<dbReference type="SUPFAM" id="SSF56784">
    <property type="entry name" value="HAD-like"/>
    <property type="match status" value="1"/>
</dbReference>
<dbReference type="CDD" id="cd07521">
    <property type="entry name" value="HAD_FCP1-like"/>
    <property type="match status" value="1"/>
</dbReference>
<evidence type="ECO:0000256" key="2">
    <source>
        <dbReference type="ARBA" id="ARBA00013081"/>
    </source>
</evidence>
<feature type="region of interest" description="Disordered" evidence="7">
    <location>
        <begin position="253"/>
        <end position="295"/>
    </location>
</feature>
<feature type="domain" description="FCP1 homology" evidence="9">
    <location>
        <begin position="305"/>
        <end position="493"/>
    </location>
</feature>
<keyword evidence="4" id="KW-0539">Nucleus</keyword>